<dbReference type="AlphaFoldDB" id="A0A6S6VZK1"/>
<sequence>MSLATIDAPRTLIASPVGIYEDEHNFRLPLFKEPLATYTISQPPSPPDLMEEGLYNSLLAEGFMVERDMRQYGELVPTKPYVSNKEIVGSIFPLKNKQRCPEQPPKLPKLKLRLKLNPKEMDSATDRT</sequence>
<dbReference type="EMBL" id="HG992980">
    <property type="protein sequence ID" value="CAE7030558.1"/>
    <property type="molecule type" value="Genomic_DNA"/>
</dbReference>
<name>A0A6S6VZK1_9PLEO</name>
<accession>A0A6S6VZK1</accession>
<protein>
    <submittedName>
        <fullName evidence="1">Uncharacterized protein</fullName>
    </submittedName>
</protein>
<evidence type="ECO:0000313" key="1">
    <source>
        <dbReference type="EMBL" id="CAE7030558.1"/>
    </source>
</evidence>
<proteinExistence type="predicted"/>
<organism evidence="1 2">
    <name type="scientific">Pyrenophora teres f. teres</name>
    <dbReference type="NCBI Taxonomy" id="97479"/>
    <lineage>
        <taxon>Eukaryota</taxon>
        <taxon>Fungi</taxon>
        <taxon>Dikarya</taxon>
        <taxon>Ascomycota</taxon>
        <taxon>Pezizomycotina</taxon>
        <taxon>Dothideomycetes</taxon>
        <taxon>Pleosporomycetidae</taxon>
        <taxon>Pleosporales</taxon>
        <taxon>Pleosporineae</taxon>
        <taxon>Pleosporaceae</taxon>
        <taxon>Pyrenophora</taxon>
    </lineage>
</organism>
<evidence type="ECO:0000313" key="2">
    <source>
        <dbReference type="Proteomes" id="UP000472372"/>
    </source>
</evidence>
<reference evidence="1" key="1">
    <citation type="submission" date="2021-02" db="EMBL/GenBank/DDBJ databases">
        <authorList>
            <person name="Syme A R."/>
            <person name="Syme A R."/>
            <person name="Moolhuijzen P."/>
        </authorList>
    </citation>
    <scope>NUCLEOTIDE SEQUENCE</scope>
    <source>
        <strain evidence="1">W1-1</strain>
    </source>
</reference>
<dbReference type="Proteomes" id="UP000472372">
    <property type="component" value="Chromosome 4"/>
</dbReference>
<gene>
    <name evidence="1" type="ORF">PTTW11_04587</name>
</gene>